<keyword evidence="3 6" id="KW-0238">DNA-binding</keyword>
<dbReference type="CDD" id="cd15831">
    <property type="entry name" value="BTAD"/>
    <property type="match status" value="1"/>
</dbReference>
<dbReference type="InterPro" id="IPR027417">
    <property type="entry name" value="P-loop_NTPase"/>
</dbReference>
<evidence type="ECO:0000313" key="9">
    <source>
        <dbReference type="Proteomes" id="UP000546162"/>
    </source>
</evidence>
<dbReference type="InterPro" id="IPR019734">
    <property type="entry name" value="TPR_rpt"/>
</dbReference>
<dbReference type="Pfam" id="PF00931">
    <property type="entry name" value="NB-ARC"/>
    <property type="match status" value="1"/>
</dbReference>
<dbReference type="SMART" id="SM00382">
    <property type="entry name" value="AAA"/>
    <property type="match status" value="1"/>
</dbReference>
<dbReference type="PANTHER" id="PTHR35807:SF1">
    <property type="entry name" value="TRANSCRIPTIONAL REGULATOR REDD"/>
    <property type="match status" value="1"/>
</dbReference>
<dbReference type="Proteomes" id="UP000546162">
    <property type="component" value="Unassembled WGS sequence"/>
</dbReference>
<dbReference type="InterPro" id="IPR036388">
    <property type="entry name" value="WH-like_DNA-bd_sf"/>
</dbReference>
<dbReference type="GO" id="GO:0003677">
    <property type="term" value="F:DNA binding"/>
    <property type="evidence" value="ECO:0007669"/>
    <property type="project" value="UniProtKB-UniRule"/>
</dbReference>
<dbReference type="Gene3D" id="1.25.40.10">
    <property type="entry name" value="Tetratricopeptide repeat domain"/>
    <property type="match status" value="3"/>
</dbReference>
<evidence type="ECO:0000256" key="2">
    <source>
        <dbReference type="ARBA" id="ARBA00023015"/>
    </source>
</evidence>
<keyword evidence="4" id="KW-0804">Transcription</keyword>
<name>A0A7W7H314_9ACTN</name>
<dbReference type="Gene3D" id="3.40.50.300">
    <property type="entry name" value="P-loop containing nucleotide triphosphate hydrolases"/>
    <property type="match status" value="1"/>
</dbReference>
<dbReference type="EMBL" id="JACHNB010000001">
    <property type="protein sequence ID" value="MBB4743049.1"/>
    <property type="molecule type" value="Genomic_DNA"/>
</dbReference>
<dbReference type="SUPFAM" id="SSF48452">
    <property type="entry name" value="TPR-like"/>
    <property type="match status" value="3"/>
</dbReference>
<dbReference type="InterPro" id="IPR005158">
    <property type="entry name" value="BTAD"/>
</dbReference>
<dbReference type="InterPro" id="IPR041617">
    <property type="entry name" value="TPR_MalT"/>
</dbReference>
<feature type="DNA-binding region" description="OmpR/PhoB-type" evidence="6">
    <location>
        <begin position="1"/>
        <end position="91"/>
    </location>
</feature>
<reference evidence="8 9" key="1">
    <citation type="submission" date="2020-08" db="EMBL/GenBank/DDBJ databases">
        <title>Sequencing the genomes of 1000 actinobacteria strains.</title>
        <authorList>
            <person name="Klenk H.-P."/>
        </authorList>
    </citation>
    <scope>NUCLEOTIDE SEQUENCE [LARGE SCALE GENOMIC DNA]</scope>
    <source>
        <strain evidence="8 9">DSM 45809</strain>
    </source>
</reference>
<dbReference type="Gene3D" id="1.10.10.10">
    <property type="entry name" value="Winged helix-like DNA-binding domain superfamily/Winged helix DNA-binding domain"/>
    <property type="match status" value="1"/>
</dbReference>
<evidence type="ECO:0000256" key="4">
    <source>
        <dbReference type="ARBA" id="ARBA00023163"/>
    </source>
</evidence>
<feature type="repeat" description="TPR" evidence="5">
    <location>
        <begin position="746"/>
        <end position="779"/>
    </location>
</feature>
<proteinExistence type="inferred from homology"/>
<evidence type="ECO:0000256" key="6">
    <source>
        <dbReference type="PROSITE-ProRule" id="PRU01091"/>
    </source>
</evidence>
<evidence type="ECO:0000256" key="5">
    <source>
        <dbReference type="PROSITE-ProRule" id="PRU00339"/>
    </source>
</evidence>
<accession>A0A7W7H314</accession>
<dbReference type="SMART" id="SM00862">
    <property type="entry name" value="Trans_reg_C"/>
    <property type="match status" value="1"/>
</dbReference>
<dbReference type="SUPFAM" id="SSF52540">
    <property type="entry name" value="P-loop containing nucleoside triphosphate hydrolases"/>
    <property type="match status" value="1"/>
</dbReference>
<dbReference type="InterPro" id="IPR011990">
    <property type="entry name" value="TPR-like_helical_dom_sf"/>
</dbReference>
<keyword evidence="9" id="KW-1185">Reference proteome</keyword>
<dbReference type="PRINTS" id="PR00364">
    <property type="entry name" value="DISEASERSIST"/>
</dbReference>
<dbReference type="InterPro" id="IPR003593">
    <property type="entry name" value="AAA+_ATPase"/>
</dbReference>
<protein>
    <submittedName>
        <fullName evidence="8">DNA-binding SARP family transcriptional activator</fullName>
    </submittedName>
</protein>
<feature type="domain" description="OmpR/PhoB-type" evidence="7">
    <location>
        <begin position="1"/>
        <end position="91"/>
    </location>
</feature>
<dbReference type="Pfam" id="PF03704">
    <property type="entry name" value="BTAD"/>
    <property type="match status" value="1"/>
</dbReference>
<keyword evidence="5" id="KW-0802">TPR repeat</keyword>
<dbReference type="InterPro" id="IPR002182">
    <property type="entry name" value="NB-ARC"/>
</dbReference>
<comment type="caution">
    <text evidence="8">The sequence shown here is derived from an EMBL/GenBank/DDBJ whole genome shotgun (WGS) entry which is preliminary data.</text>
</comment>
<dbReference type="SUPFAM" id="SSF46894">
    <property type="entry name" value="C-terminal effector domain of the bipartite response regulators"/>
    <property type="match status" value="1"/>
</dbReference>
<dbReference type="RefSeq" id="WP_185043367.1">
    <property type="nucleotide sequence ID" value="NZ_BAABFG010000005.1"/>
</dbReference>
<dbReference type="InterPro" id="IPR001867">
    <property type="entry name" value="OmpR/PhoB-type_DNA-bd"/>
</dbReference>
<dbReference type="InterPro" id="IPR051677">
    <property type="entry name" value="AfsR-DnrI-RedD_regulator"/>
</dbReference>
<dbReference type="PANTHER" id="PTHR35807">
    <property type="entry name" value="TRANSCRIPTIONAL REGULATOR REDD-RELATED"/>
    <property type="match status" value="1"/>
</dbReference>
<dbReference type="GO" id="GO:0000160">
    <property type="term" value="P:phosphorelay signal transduction system"/>
    <property type="evidence" value="ECO:0007669"/>
    <property type="project" value="InterPro"/>
</dbReference>
<dbReference type="GO" id="GO:0043531">
    <property type="term" value="F:ADP binding"/>
    <property type="evidence" value="ECO:0007669"/>
    <property type="project" value="InterPro"/>
</dbReference>
<keyword evidence="2" id="KW-0805">Transcription regulation</keyword>
<evidence type="ECO:0000313" key="8">
    <source>
        <dbReference type="EMBL" id="MBB4743049.1"/>
    </source>
</evidence>
<dbReference type="PROSITE" id="PS50005">
    <property type="entry name" value="TPR"/>
    <property type="match status" value="1"/>
</dbReference>
<dbReference type="GO" id="GO:0006355">
    <property type="term" value="P:regulation of DNA-templated transcription"/>
    <property type="evidence" value="ECO:0007669"/>
    <property type="project" value="InterPro"/>
</dbReference>
<dbReference type="SMART" id="SM01043">
    <property type="entry name" value="BTAD"/>
    <property type="match status" value="1"/>
</dbReference>
<organism evidence="8 9">
    <name type="scientific">Actinoplanes octamycinicus</name>
    <dbReference type="NCBI Taxonomy" id="135948"/>
    <lineage>
        <taxon>Bacteria</taxon>
        <taxon>Bacillati</taxon>
        <taxon>Actinomycetota</taxon>
        <taxon>Actinomycetes</taxon>
        <taxon>Micromonosporales</taxon>
        <taxon>Micromonosporaceae</taxon>
        <taxon>Actinoplanes</taxon>
    </lineage>
</organism>
<evidence type="ECO:0000259" key="7">
    <source>
        <dbReference type="PROSITE" id="PS51755"/>
    </source>
</evidence>
<dbReference type="PROSITE" id="PS51755">
    <property type="entry name" value="OMPR_PHOB"/>
    <property type="match status" value="1"/>
</dbReference>
<comment type="similarity">
    <text evidence="1">Belongs to the AfsR/DnrI/RedD regulatory family.</text>
</comment>
<dbReference type="Pfam" id="PF17874">
    <property type="entry name" value="TPR_MalT"/>
    <property type="match status" value="1"/>
</dbReference>
<evidence type="ECO:0000256" key="3">
    <source>
        <dbReference type="ARBA" id="ARBA00023125"/>
    </source>
</evidence>
<dbReference type="InterPro" id="IPR016032">
    <property type="entry name" value="Sig_transdc_resp-reg_C-effctor"/>
</dbReference>
<dbReference type="Pfam" id="PF00486">
    <property type="entry name" value="Trans_reg_C"/>
    <property type="match status" value="1"/>
</dbReference>
<evidence type="ECO:0000256" key="1">
    <source>
        <dbReference type="ARBA" id="ARBA00005820"/>
    </source>
</evidence>
<dbReference type="SMART" id="SM00028">
    <property type="entry name" value="TPR"/>
    <property type="match status" value="6"/>
</dbReference>
<dbReference type="AlphaFoldDB" id="A0A7W7H314"/>
<sequence>MARFRLLGPVRYRTAAGWSGVRAAQPRAVLALLLVEAGRTVSVDRLVDELWGDRPPRTARNTVQGYVMRLRRAVGGPLLTRERGYELVIGDDDLDSAVFERLTAGSRTRAAPEALAEVERALTLWDGPALADVPPTPTVTAEAARLEQRRLAALEHRCRLQLRLGQHAEIVHDLASLVAEHPLREELRAGLMLALYRSGRRADALASYRQCHELMTAELGIEPGPDLRELHRAILADDPGLRSAEGAAAAAVPAQLPAAVPGFTGRRDHLRRLDSLLGAPGAEPGAVAVVAVTGPPGVGKTALVTHWAHRVRDRFPDGQLHLDLRGYASDPPGRPIDALTQFLIALGTPADQVPTDVDAAARLYRSRLAGRRVLVVLDNANHPDQVRPLLPGDPGCVVLVTSRDQLTGLVARDGALGHRLGVLAADEARTLLEGLLGPARDAEARHLDRLAELCGGLPLALRIAAANLTGNPHRPITAYLDRLAEDRLAHLAVDGDPQTTVRAAFDLSYAALTPAARRLFRLLGLVPGPDIDAGAAAALAGAPPARAGPLLDELCRAHLIEEYRAGRLRLHDLLRDYAEDRCRQQDPAPRRAAAQRRLYDYYLAGADAAARLLYPDKLRLPVPVAAGAGPVPDDPAAALAWLDRERPNLFAVLRAAAASGPAAVGWSLADTLRGYLDIRLRFADWQTATELGYACAVADDVPAARAAARLSLAALHWKVGRYRDALATYAEASELCDRAGWPDGAAAATGNLGLVHQELGYLERAADCYVRALRMIEHTGWRPGRANGLGNLAEIYRRMGRLGEAVTAIREAIAIYRSIGSRGGEAGGLVTLARVRCDLGGHRLALLLAGRAAALARGIGDQRHELEALHTLATVHRSGGGHAEAARLHGQALELARAADSRYPQAQALTGLALAADGLADPERAAGYARDALRVARQADSVVLECEALAAAAVIQLGQRRPERALGYAAQALRGFQRTGQRVAEAQTHRLLERILRELGLDRQAEAHHTRAVRLTSSGSG</sequence>
<gene>
    <name evidence="8" type="ORF">BJY16_006508</name>
</gene>